<comment type="caution">
    <text evidence="9">The sequence shown here is derived from an EMBL/GenBank/DDBJ whole genome shotgun (WGS) entry which is preliminary data.</text>
</comment>
<dbReference type="CDD" id="cd06550">
    <property type="entry name" value="TM_ABC_iron-siderophores_like"/>
    <property type="match status" value="1"/>
</dbReference>
<dbReference type="PANTHER" id="PTHR30472">
    <property type="entry name" value="FERRIC ENTEROBACTIN TRANSPORT SYSTEM PERMEASE PROTEIN"/>
    <property type="match status" value="1"/>
</dbReference>
<dbReference type="GO" id="GO:0033214">
    <property type="term" value="P:siderophore-iron import into cell"/>
    <property type="evidence" value="ECO:0007669"/>
    <property type="project" value="TreeGrafter"/>
</dbReference>
<keyword evidence="7 8" id="KW-0472">Membrane</keyword>
<dbReference type="GO" id="GO:0022857">
    <property type="term" value="F:transmembrane transporter activity"/>
    <property type="evidence" value="ECO:0007669"/>
    <property type="project" value="InterPro"/>
</dbReference>
<feature type="transmembrane region" description="Helical" evidence="8">
    <location>
        <begin position="336"/>
        <end position="353"/>
    </location>
</feature>
<accession>A0A3D9H5F3</accession>
<comment type="similarity">
    <text evidence="2">Belongs to the binding-protein-dependent transport system permease family. FecCD subfamily.</text>
</comment>
<organism evidence="9 10">
    <name type="scientific">Aestuariispira insulae</name>
    <dbReference type="NCBI Taxonomy" id="1461337"/>
    <lineage>
        <taxon>Bacteria</taxon>
        <taxon>Pseudomonadati</taxon>
        <taxon>Pseudomonadota</taxon>
        <taxon>Alphaproteobacteria</taxon>
        <taxon>Rhodospirillales</taxon>
        <taxon>Kiloniellaceae</taxon>
        <taxon>Aestuariispira</taxon>
    </lineage>
</organism>
<evidence type="ECO:0000313" key="10">
    <source>
        <dbReference type="Proteomes" id="UP000256845"/>
    </source>
</evidence>
<gene>
    <name evidence="9" type="ORF">DFP90_11617</name>
</gene>
<keyword evidence="5 8" id="KW-0812">Transmembrane</keyword>
<keyword evidence="6 8" id="KW-1133">Transmembrane helix</keyword>
<dbReference type="FunFam" id="1.10.3470.10:FF:000001">
    <property type="entry name" value="Vitamin B12 ABC transporter permease BtuC"/>
    <property type="match status" value="1"/>
</dbReference>
<evidence type="ECO:0000256" key="1">
    <source>
        <dbReference type="ARBA" id="ARBA00004651"/>
    </source>
</evidence>
<keyword evidence="10" id="KW-1185">Reference proteome</keyword>
<feature type="transmembrane region" description="Helical" evidence="8">
    <location>
        <begin position="217"/>
        <end position="242"/>
    </location>
</feature>
<dbReference type="SUPFAM" id="SSF81345">
    <property type="entry name" value="ABC transporter involved in vitamin B12 uptake, BtuC"/>
    <property type="match status" value="1"/>
</dbReference>
<feature type="transmembrane region" description="Helical" evidence="8">
    <location>
        <begin position="311"/>
        <end position="329"/>
    </location>
</feature>
<evidence type="ECO:0000256" key="7">
    <source>
        <dbReference type="ARBA" id="ARBA00023136"/>
    </source>
</evidence>
<feature type="transmembrane region" description="Helical" evidence="8">
    <location>
        <begin position="134"/>
        <end position="162"/>
    </location>
</feature>
<sequence>MMVPAGQTLSGRRESLRPLLLPGLAMALLAGVLASLAIGASSIPVWDVVRVLLSQIGWMDPVETGKAHQELVVLSLRLPRTITALMVGAALGLSGAVLQGVFRNPLADPTLVGVSSGAAFAAAATIVLGGTSGMAVVIGFFGAFALPICAFLGGLATTGLLYRFATRQGRTSVAIMLLAGIAVGALASAGTGMLIFLSNDEQLRDITFWMLGSVGGATWSTTLPLLLLLPVFAGIIFVARPLNQLLLGNREARLIGVNVDRLVRWLIVAVALSVGAAVSVSGIIGFVGIVVPHFLRLITGPDHRFVLPGSMLLGGLLLIVADILARTLFAPAELPIGILTAIMGAPFFLWLLMKMQRRFGD</sequence>
<dbReference type="InterPro" id="IPR000522">
    <property type="entry name" value="ABC_transptr_permease_BtuC"/>
</dbReference>
<reference evidence="9 10" key="1">
    <citation type="submission" date="2018-07" db="EMBL/GenBank/DDBJ databases">
        <title>Genomic Encyclopedia of Type Strains, Phase III (KMG-III): the genomes of soil and plant-associated and newly described type strains.</title>
        <authorList>
            <person name="Whitman W."/>
        </authorList>
    </citation>
    <scope>NUCLEOTIDE SEQUENCE [LARGE SCALE GENOMIC DNA]</scope>
    <source>
        <strain evidence="9 10">CECT 8488</strain>
    </source>
</reference>
<evidence type="ECO:0000256" key="6">
    <source>
        <dbReference type="ARBA" id="ARBA00022989"/>
    </source>
</evidence>
<dbReference type="AlphaFoldDB" id="A0A3D9H5F3"/>
<feature type="transmembrane region" description="Helical" evidence="8">
    <location>
        <begin position="109"/>
        <end position="128"/>
    </location>
</feature>
<keyword evidence="4" id="KW-1003">Cell membrane</keyword>
<dbReference type="InterPro" id="IPR037294">
    <property type="entry name" value="ABC_BtuC-like"/>
</dbReference>
<dbReference type="PANTHER" id="PTHR30472:SF25">
    <property type="entry name" value="ABC TRANSPORTER PERMEASE PROTEIN MJ0876-RELATED"/>
    <property type="match status" value="1"/>
</dbReference>
<dbReference type="Proteomes" id="UP000256845">
    <property type="component" value="Unassembled WGS sequence"/>
</dbReference>
<dbReference type="RefSeq" id="WP_245957144.1">
    <property type="nucleotide sequence ID" value="NZ_QRDW01000016.1"/>
</dbReference>
<proteinExistence type="inferred from homology"/>
<name>A0A3D9H5F3_9PROT</name>
<evidence type="ECO:0000256" key="3">
    <source>
        <dbReference type="ARBA" id="ARBA00022448"/>
    </source>
</evidence>
<feature type="transmembrane region" description="Helical" evidence="8">
    <location>
        <begin position="82"/>
        <end position="102"/>
    </location>
</feature>
<evidence type="ECO:0000313" key="9">
    <source>
        <dbReference type="EMBL" id="RED44176.1"/>
    </source>
</evidence>
<evidence type="ECO:0000256" key="2">
    <source>
        <dbReference type="ARBA" id="ARBA00007935"/>
    </source>
</evidence>
<evidence type="ECO:0000256" key="5">
    <source>
        <dbReference type="ARBA" id="ARBA00022692"/>
    </source>
</evidence>
<comment type="subcellular location">
    <subcellularLocation>
        <location evidence="1">Cell membrane</location>
        <topology evidence="1">Multi-pass membrane protein</topology>
    </subcellularLocation>
</comment>
<dbReference type="Gene3D" id="1.10.3470.10">
    <property type="entry name" value="ABC transporter involved in vitamin B12 uptake, BtuC"/>
    <property type="match status" value="1"/>
</dbReference>
<dbReference type="Pfam" id="PF01032">
    <property type="entry name" value="FecCD"/>
    <property type="match status" value="1"/>
</dbReference>
<evidence type="ECO:0000256" key="8">
    <source>
        <dbReference type="SAM" id="Phobius"/>
    </source>
</evidence>
<feature type="transmembrane region" description="Helical" evidence="8">
    <location>
        <begin position="262"/>
        <end position="291"/>
    </location>
</feature>
<keyword evidence="3" id="KW-0813">Transport</keyword>
<dbReference type="EMBL" id="QRDW01000016">
    <property type="protein sequence ID" value="RED44176.1"/>
    <property type="molecule type" value="Genomic_DNA"/>
</dbReference>
<protein>
    <submittedName>
        <fullName evidence="9">Iron complex transport system permease protein</fullName>
    </submittedName>
</protein>
<feature type="transmembrane region" description="Helical" evidence="8">
    <location>
        <begin position="174"/>
        <end position="197"/>
    </location>
</feature>
<dbReference type="GO" id="GO:0005886">
    <property type="term" value="C:plasma membrane"/>
    <property type="evidence" value="ECO:0007669"/>
    <property type="project" value="UniProtKB-SubCell"/>
</dbReference>
<evidence type="ECO:0000256" key="4">
    <source>
        <dbReference type="ARBA" id="ARBA00022475"/>
    </source>
</evidence>